<evidence type="ECO:0000313" key="3">
    <source>
        <dbReference type="Proteomes" id="UP000076623"/>
    </source>
</evidence>
<organism evidence="2 3">
    <name type="scientific">Fictibacillus phosphorivorans</name>
    <dbReference type="NCBI Taxonomy" id="1221500"/>
    <lineage>
        <taxon>Bacteria</taxon>
        <taxon>Bacillati</taxon>
        <taxon>Bacillota</taxon>
        <taxon>Bacilli</taxon>
        <taxon>Bacillales</taxon>
        <taxon>Fictibacillaceae</taxon>
        <taxon>Fictibacillus</taxon>
    </lineage>
</organism>
<proteinExistence type="predicted"/>
<name>A0A168W9S2_9BACL</name>
<evidence type="ECO:0000259" key="1">
    <source>
        <dbReference type="Pfam" id="PF22481"/>
    </source>
</evidence>
<feature type="domain" description="DUF6985" evidence="1">
    <location>
        <begin position="9"/>
        <end position="160"/>
    </location>
</feature>
<keyword evidence="3" id="KW-1185">Reference proteome</keyword>
<gene>
    <name evidence="2" type="ORF">ABE65_018900</name>
</gene>
<dbReference type="KEGG" id="fpn:ABE65_018900"/>
<protein>
    <recommendedName>
        <fullName evidence="1">DUF6985 domain-containing protein</fullName>
    </recommendedName>
</protein>
<dbReference type="EMBL" id="CP015378">
    <property type="protein sequence ID" value="ANC78755.1"/>
    <property type="molecule type" value="Genomic_DNA"/>
</dbReference>
<dbReference type="STRING" id="1221500.ABE65_018900"/>
<evidence type="ECO:0000313" key="2">
    <source>
        <dbReference type="EMBL" id="ANC78755.1"/>
    </source>
</evidence>
<dbReference type="Proteomes" id="UP000076623">
    <property type="component" value="Chromosome"/>
</dbReference>
<dbReference type="AlphaFoldDB" id="A0A168W9S2"/>
<dbReference type="Pfam" id="PF22481">
    <property type="entry name" value="DUF6985"/>
    <property type="match status" value="1"/>
</dbReference>
<accession>A0A168W9S2</accession>
<sequence>MTIINDELFGELEYKNNFWRGKTTIKMFDLEKEIILSVDADESANFSSVQKDAFSKFNQNMKKIIEDAEIQIYDYYNENYQEYREMLEYDPEIDKIAPEIDSISDLKKLVKPTELIVRRVRRSKGRRLGLLCNASWNIEDGLGIKIEDELVEEVGYQDNIL</sequence>
<reference evidence="2 3" key="1">
    <citation type="submission" date="2016-04" db="EMBL/GenBank/DDBJ databases">
        <title>Complete genome sequence of Fictibacillus phosphorivorans G25-29, a strain toxic to nematodes.</title>
        <authorList>
            <person name="Zheng Z."/>
        </authorList>
    </citation>
    <scope>NUCLEOTIDE SEQUENCE [LARGE SCALE GENOMIC DNA]</scope>
    <source>
        <strain evidence="2 3">G25-29</strain>
    </source>
</reference>
<dbReference type="InterPro" id="IPR054254">
    <property type="entry name" value="DUF6985"/>
</dbReference>